<dbReference type="PANTHER" id="PTHR43185">
    <property type="entry name" value="FERROUS IRON TRANSPORT PROTEIN B"/>
    <property type="match status" value="1"/>
</dbReference>
<keyword evidence="11 15" id="KW-0472">Membrane</keyword>
<dbReference type="InterPro" id="IPR011642">
    <property type="entry name" value="Gate_dom"/>
</dbReference>
<dbReference type="InterPro" id="IPR030389">
    <property type="entry name" value="G_FEOB_dom"/>
</dbReference>
<evidence type="ECO:0000256" key="9">
    <source>
        <dbReference type="ARBA" id="ARBA00023065"/>
    </source>
</evidence>
<keyword evidence="8" id="KW-0408">Iron</keyword>
<keyword evidence="2" id="KW-0813">Transport</keyword>
<dbReference type="Pfam" id="PF02421">
    <property type="entry name" value="FeoB_N"/>
    <property type="match status" value="1"/>
</dbReference>
<dbReference type="Proteomes" id="UP000013307">
    <property type="component" value="Chromosome"/>
</dbReference>
<dbReference type="HOGENOM" id="CLU_013350_6_0_2"/>
<evidence type="ECO:0000256" key="11">
    <source>
        <dbReference type="ARBA" id="ARBA00023136"/>
    </source>
</evidence>
<dbReference type="InterPro" id="IPR005225">
    <property type="entry name" value="Small_GTP-bd"/>
</dbReference>
<keyword evidence="3" id="KW-1003">Cell membrane</keyword>
<dbReference type="GO" id="GO:0015093">
    <property type="term" value="F:ferrous iron transmembrane transporter activity"/>
    <property type="evidence" value="ECO:0007669"/>
    <property type="project" value="UniProtKB-UniRule"/>
</dbReference>
<feature type="transmembrane region" description="Helical" evidence="15">
    <location>
        <begin position="371"/>
        <end position="394"/>
    </location>
</feature>
<dbReference type="eggNOG" id="arCOG00359">
    <property type="taxonomic scope" value="Archaea"/>
</dbReference>
<protein>
    <recommendedName>
        <fullName evidence="12">Ferrous iron transport protein B</fullName>
    </recommendedName>
</protein>
<dbReference type="CDD" id="cd01879">
    <property type="entry name" value="FeoB"/>
    <property type="match status" value="1"/>
</dbReference>
<sequence>MLVGNPNVGKSLIFQHLTGKYATVSNYPGTTVDITVAKLKGSNKTLIDTPGMYSLVAITEEERVAKKILLEGADIVVHVVDAKNLKRMLPFTIQLIEAGFNTILVLNAIDEAEKLGMEIDSKLLSERLGIPVVKTIATQKMGIDELKKAIFNYRSDKKEIIKLNSMDEKLESITRLLDQDYPISKKMIALLILLGDKDTLEMVRGEKNYQKIVEIAKDSNSYEIFRKIQECSDRLLDGVIAEKEVAVGWKGRISELSLNPIVSIPMTVLSLYILYLFAGVFGAQFLVELIESSFERYINQPLNMMLNQYIPNYWIRELIGGDYGIITLGLRYAIAIIFPIVTTFFIAFSVLEDSGFLPRMASLLNSTFKKVGLSGRAVIPLLLGLGCGTMATIVTRTLETKKERIIATLLLAVGIPCSAQMGVMMGIAPDFRALMIWITVISLTLIFTATLASRAIEGEDIVFFMEIPPLRMPNFRNIIFKTVTRLEWYFKEVMPIFILISVFIWIGRITGVFDLLVNALAVPSTLIGLPSQAGLILLYGFFRRDYGAAGLYDLVNKGIFSYNQVIVAMVTLTLFVPCIAQFSVMCKERGLKSGIGIFIISLTVAFAVGYLTNLALGW</sequence>
<evidence type="ECO:0000256" key="5">
    <source>
        <dbReference type="ARBA" id="ARBA00022692"/>
    </source>
</evidence>
<keyword evidence="4" id="KW-0410">Iron transport</keyword>
<dbReference type="InterPro" id="IPR027417">
    <property type="entry name" value="P-loop_NTPase"/>
</dbReference>
<keyword evidence="14" id="KW-0460">Magnesium</keyword>
<evidence type="ECO:0000256" key="8">
    <source>
        <dbReference type="ARBA" id="ARBA00023004"/>
    </source>
</evidence>
<evidence type="ECO:0000256" key="14">
    <source>
        <dbReference type="PIRSR" id="PIRSR603373-2"/>
    </source>
</evidence>
<keyword evidence="14" id="KW-0479">Metal-binding</keyword>
<evidence type="ECO:0000256" key="2">
    <source>
        <dbReference type="ARBA" id="ARBA00022448"/>
    </source>
</evidence>
<feature type="transmembrane region" description="Helical" evidence="15">
    <location>
        <begin position="519"/>
        <end position="542"/>
    </location>
</feature>
<evidence type="ECO:0000256" key="10">
    <source>
        <dbReference type="ARBA" id="ARBA00023134"/>
    </source>
</evidence>
<feature type="transmembrane region" description="Helical" evidence="15">
    <location>
        <begin position="406"/>
        <end position="428"/>
    </location>
</feature>
<keyword evidence="5 15" id="KW-0812">Transmembrane</keyword>
<feature type="binding site" evidence="13">
    <location>
        <begin position="48"/>
        <end position="51"/>
    </location>
    <ligand>
        <name>GTP</name>
        <dbReference type="ChEBI" id="CHEBI:37565"/>
        <label>1</label>
    </ligand>
</feature>
<evidence type="ECO:0000256" key="7">
    <source>
        <dbReference type="ARBA" id="ARBA00022989"/>
    </source>
</evidence>
<evidence type="ECO:0000256" key="4">
    <source>
        <dbReference type="ARBA" id="ARBA00022496"/>
    </source>
</evidence>
<dbReference type="STRING" id="387631.Asulf_00982"/>
<evidence type="ECO:0000313" key="18">
    <source>
        <dbReference type="Proteomes" id="UP000013307"/>
    </source>
</evidence>
<keyword evidence="18" id="KW-1185">Reference proteome</keyword>
<evidence type="ECO:0000256" key="13">
    <source>
        <dbReference type="PIRSR" id="PIRSR603373-1"/>
    </source>
</evidence>
<dbReference type="Pfam" id="PF07664">
    <property type="entry name" value="FeoB_C"/>
    <property type="match status" value="1"/>
</dbReference>
<keyword evidence="10 13" id="KW-0342">GTP-binding</keyword>
<dbReference type="InterPro" id="IPR003373">
    <property type="entry name" value="Fe2_transport_prot-B"/>
</dbReference>
<feature type="transmembrane region" description="Helical" evidence="15">
    <location>
        <begin position="488"/>
        <end position="507"/>
    </location>
</feature>
<evidence type="ECO:0000256" key="1">
    <source>
        <dbReference type="ARBA" id="ARBA00004651"/>
    </source>
</evidence>
<keyword evidence="9" id="KW-0406">Ion transport</keyword>
<keyword evidence="7 15" id="KW-1133">Transmembrane helix</keyword>
<dbReference type="PANTHER" id="PTHR43185:SF1">
    <property type="entry name" value="FE(2+) TRANSPORTER FEOB"/>
    <property type="match status" value="1"/>
</dbReference>
<reference evidence="17 18" key="1">
    <citation type="journal article" date="2013" name="Genome Announc.">
        <title>Complete Genome Sequence of the Thermophilic and Facultatively Chemolithoautotrophic Sulfate Reducer Archaeoglobus sulfaticallidus Strain PM70-1T.</title>
        <authorList>
            <person name="Stokke R."/>
            <person name="Hocking W.P."/>
            <person name="Steinsbu B.O."/>
            <person name="Steen I.H."/>
        </authorList>
    </citation>
    <scope>NUCLEOTIDE SEQUENCE [LARGE SCALE GENOMIC DNA]</scope>
    <source>
        <strain evidence="17">PM70-1</strain>
    </source>
</reference>
<feature type="binding site" evidence="13">
    <location>
        <begin position="4"/>
        <end position="11"/>
    </location>
    <ligand>
        <name>GTP</name>
        <dbReference type="ChEBI" id="CHEBI:37565"/>
        <label>1</label>
    </ligand>
</feature>
<evidence type="ECO:0000256" key="6">
    <source>
        <dbReference type="ARBA" id="ARBA00022741"/>
    </source>
</evidence>
<proteinExistence type="predicted"/>
<feature type="transmembrane region" description="Helical" evidence="15">
    <location>
        <begin position="562"/>
        <end position="583"/>
    </location>
</feature>
<accession>N0BKG3</accession>
<dbReference type="GO" id="GO:0046872">
    <property type="term" value="F:metal ion binding"/>
    <property type="evidence" value="ECO:0007669"/>
    <property type="project" value="UniProtKB-KW"/>
</dbReference>
<dbReference type="SUPFAM" id="SSF52540">
    <property type="entry name" value="P-loop containing nucleoside triphosphate hydrolases"/>
    <property type="match status" value="1"/>
</dbReference>
<feature type="transmembrane region" description="Helical" evidence="15">
    <location>
        <begin position="264"/>
        <end position="287"/>
    </location>
</feature>
<dbReference type="GO" id="GO:0005886">
    <property type="term" value="C:plasma membrane"/>
    <property type="evidence" value="ECO:0007669"/>
    <property type="project" value="UniProtKB-SubCell"/>
</dbReference>
<evidence type="ECO:0000313" key="17">
    <source>
        <dbReference type="EMBL" id="AGK60986.1"/>
    </source>
</evidence>
<dbReference type="NCBIfam" id="TIGR00231">
    <property type="entry name" value="small_GTP"/>
    <property type="match status" value="1"/>
</dbReference>
<evidence type="ECO:0000256" key="15">
    <source>
        <dbReference type="SAM" id="Phobius"/>
    </source>
</evidence>
<comment type="subcellular location">
    <subcellularLocation>
        <location evidence="1">Cell membrane</location>
        <topology evidence="1">Multi-pass membrane protein</topology>
    </subcellularLocation>
</comment>
<dbReference type="PROSITE" id="PS51711">
    <property type="entry name" value="G_FEOB"/>
    <property type="match status" value="1"/>
</dbReference>
<feature type="binding site" evidence="13">
    <location>
        <begin position="29"/>
        <end position="33"/>
    </location>
    <ligand>
        <name>GTP</name>
        <dbReference type="ChEBI" id="CHEBI:37565"/>
        <label>1</label>
    </ligand>
</feature>
<dbReference type="KEGG" id="ast:Asulf_00982"/>
<feature type="transmembrane region" description="Helical" evidence="15">
    <location>
        <begin position="434"/>
        <end position="456"/>
    </location>
</feature>
<dbReference type="AlphaFoldDB" id="N0BKG3"/>
<organism evidence="17 18">
    <name type="scientific">Archaeoglobus sulfaticallidus PM70-1</name>
    <dbReference type="NCBI Taxonomy" id="387631"/>
    <lineage>
        <taxon>Archaea</taxon>
        <taxon>Methanobacteriati</taxon>
        <taxon>Methanobacteriota</taxon>
        <taxon>Archaeoglobi</taxon>
        <taxon>Archaeoglobales</taxon>
        <taxon>Archaeoglobaceae</taxon>
        <taxon>Archaeoglobus</taxon>
    </lineage>
</organism>
<feature type="domain" description="FeoB-type G" evidence="16">
    <location>
        <begin position="1"/>
        <end position="156"/>
    </location>
</feature>
<evidence type="ECO:0000256" key="3">
    <source>
        <dbReference type="ARBA" id="ARBA00022475"/>
    </source>
</evidence>
<dbReference type="EMBL" id="CP005290">
    <property type="protein sequence ID" value="AGK60986.1"/>
    <property type="molecule type" value="Genomic_DNA"/>
</dbReference>
<keyword evidence="6 13" id="KW-0547">Nucleotide-binding</keyword>
<dbReference type="InterPro" id="IPR011640">
    <property type="entry name" value="Fe2_transport_prot_B_C"/>
</dbReference>
<dbReference type="NCBIfam" id="TIGR00437">
    <property type="entry name" value="feoB"/>
    <property type="match status" value="1"/>
</dbReference>
<gene>
    <name evidence="17" type="ORF">Asulf_00982</name>
</gene>
<dbReference type="GO" id="GO:0005525">
    <property type="term" value="F:GTP binding"/>
    <property type="evidence" value="ECO:0007669"/>
    <property type="project" value="UniProtKB-KW"/>
</dbReference>
<evidence type="ECO:0000259" key="16">
    <source>
        <dbReference type="PROSITE" id="PS51711"/>
    </source>
</evidence>
<dbReference type="InterPro" id="IPR050860">
    <property type="entry name" value="FeoB_GTPase"/>
</dbReference>
<evidence type="ECO:0000256" key="12">
    <source>
        <dbReference type="NCBIfam" id="TIGR00437"/>
    </source>
</evidence>
<feature type="binding site" evidence="14">
    <location>
        <position position="18"/>
    </location>
    <ligand>
        <name>Mg(2+)</name>
        <dbReference type="ChEBI" id="CHEBI:18420"/>
        <label>2</label>
    </ligand>
</feature>
<feature type="binding site" evidence="14">
    <location>
        <position position="19"/>
    </location>
    <ligand>
        <name>Mg(2+)</name>
        <dbReference type="ChEBI" id="CHEBI:18420"/>
        <label>2</label>
    </ligand>
</feature>
<feature type="transmembrane region" description="Helical" evidence="15">
    <location>
        <begin position="595"/>
        <end position="616"/>
    </location>
</feature>
<dbReference type="Gene3D" id="3.40.50.300">
    <property type="entry name" value="P-loop containing nucleotide triphosphate hydrolases"/>
    <property type="match status" value="1"/>
</dbReference>
<dbReference type="Pfam" id="PF07670">
    <property type="entry name" value="Gate"/>
    <property type="match status" value="2"/>
</dbReference>
<feature type="binding site" evidence="13">
    <location>
        <begin position="107"/>
        <end position="110"/>
    </location>
    <ligand>
        <name>GTP</name>
        <dbReference type="ChEBI" id="CHEBI:37565"/>
        <label>1</label>
    </ligand>
</feature>
<name>N0BKG3_9EURY</name>
<feature type="transmembrane region" description="Helical" evidence="15">
    <location>
        <begin position="332"/>
        <end position="351"/>
    </location>
</feature>